<feature type="signal peptide" evidence="1">
    <location>
        <begin position="1"/>
        <end position="20"/>
    </location>
</feature>
<dbReference type="Proteomes" id="UP001280581">
    <property type="component" value="Unassembled WGS sequence"/>
</dbReference>
<organism evidence="2 3">
    <name type="scientific">Pseudopithomyces chartarum</name>
    <dbReference type="NCBI Taxonomy" id="1892770"/>
    <lineage>
        <taxon>Eukaryota</taxon>
        <taxon>Fungi</taxon>
        <taxon>Dikarya</taxon>
        <taxon>Ascomycota</taxon>
        <taxon>Pezizomycotina</taxon>
        <taxon>Dothideomycetes</taxon>
        <taxon>Pleosporomycetidae</taxon>
        <taxon>Pleosporales</taxon>
        <taxon>Massarineae</taxon>
        <taxon>Didymosphaeriaceae</taxon>
        <taxon>Pseudopithomyces</taxon>
    </lineage>
</organism>
<feature type="chain" id="PRO_5042888095" evidence="1">
    <location>
        <begin position="21"/>
        <end position="68"/>
    </location>
</feature>
<proteinExistence type="predicted"/>
<sequence length="68" mass="7601">MHFSQPFLLLLTLLTPSSLAAPQYPETIYLVNCGNSYSDMDYYAEGHTSFDQSWPNDQCKMSGSGAYP</sequence>
<dbReference type="AlphaFoldDB" id="A0AAN6M0R7"/>
<evidence type="ECO:0000256" key="1">
    <source>
        <dbReference type="SAM" id="SignalP"/>
    </source>
</evidence>
<keyword evidence="1" id="KW-0732">Signal</keyword>
<protein>
    <submittedName>
        <fullName evidence="2">Uncharacterized protein</fullName>
    </submittedName>
</protein>
<gene>
    <name evidence="2" type="ORF">GRF29_44g148276</name>
</gene>
<evidence type="ECO:0000313" key="2">
    <source>
        <dbReference type="EMBL" id="KAK3209622.1"/>
    </source>
</evidence>
<reference evidence="2 3" key="1">
    <citation type="submission" date="2021-02" db="EMBL/GenBank/DDBJ databases">
        <title>Genome assembly of Pseudopithomyces chartarum.</title>
        <authorList>
            <person name="Jauregui R."/>
            <person name="Singh J."/>
            <person name="Voisey C."/>
        </authorList>
    </citation>
    <scope>NUCLEOTIDE SEQUENCE [LARGE SCALE GENOMIC DNA]</scope>
    <source>
        <strain evidence="2 3">AGR01</strain>
    </source>
</reference>
<dbReference type="EMBL" id="WVTA01000005">
    <property type="protein sequence ID" value="KAK3209622.1"/>
    <property type="molecule type" value="Genomic_DNA"/>
</dbReference>
<keyword evidence="3" id="KW-1185">Reference proteome</keyword>
<name>A0AAN6M0R7_9PLEO</name>
<accession>A0AAN6M0R7</accession>
<evidence type="ECO:0000313" key="3">
    <source>
        <dbReference type="Proteomes" id="UP001280581"/>
    </source>
</evidence>
<comment type="caution">
    <text evidence="2">The sequence shown here is derived from an EMBL/GenBank/DDBJ whole genome shotgun (WGS) entry which is preliminary data.</text>
</comment>